<feature type="signal peptide" evidence="1">
    <location>
        <begin position="1"/>
        <end position="19"/>
    </location>
</feature>
<evidence type="ECO:0000256" key="1">
    <source>
        <dbReference type="SAM" id="SignalP"/>
    </source>
</evidence>
<feature type="chain" id="PRO_5003256855" description="Secretion system C-terminal sorting domain-containing protein" evidence="1">
    <location>
        <begin position="20"/>
        <end position="543"/>
    </location>
</feature>
<reference evidence="3" key="2">
    <citation type="submission" date="2011-02" db="EMBL/GenBank/DDBJ databases">
        <title>The complete genome of Pedobacter saltans DSM 12145.</title>
        <authorList>
            <consortium name="US DOE Joint Genome Institute (JGI-PGF)"/>
            <person name="Lucas S."/>
            <person name="Copeland A."/>
            <person name="Lapidus A."/>
            <person name="Bruce D."/>
            <person name="Goodwin L."/>
            <person name="Pitluck S."/>
            <person name="Kyrpides N."/>
            <person name="Mavromatis K."/>
            <person name="Pagani I."/>
            <person name="Ivanova N."/>
            <person name="Ovchinnikova G."/>
            <person name="Lu M."/>
            <person name="Detter J.C."/>
            <person name="Han C."/>
            <person name="Land M."/>
            <person name="Hauser L."/>
            <person name="Markowitz V."/>
            <person name="Cheng J.-F."/>
            <person name="Hugenholtz P."/>
            <person name="Woyke T."/>
            <person name="Wu D."/>
            <person name="Tindall B."/>
            <person name="Pomrenke H.G."/>
            <person name="Brambilla E."/>
            <person name="Klenk H.-P."/>
            <person name="Eisen J.A."/>
        </authorList>
    </citation>
    <scope>NUCLEOTIDE SEQUENCE [LARGE SCALE GENOMIC DNA]</scope>
    <source>
        <strain evidence="3">ATCC 51119 / DSM 12145 / JCM 21818 / LMG 10337 / NBRC 100064 / NCIMB 13643</strain>
    </source>
</reference>
<dbReference type="InterPro" id="IPR013783">
    <property type="entry name" value="Ig-like_fold"/>
</dbReference>
<dbReference type="Proteomes" id="UP000000310">
    <property type="component" value="Chromosome"/>
</dbReference>
<gene>
    <name evidence="2" type="ordered locus">Pedsa_1092</name>
</gene>
<dbReference type="HOGENOM" id="CLU_501395_0_0_10"/>
<sequence length="543" mass="58140">MKRTLLLFGFALFAKLGVAQNFTEGNIVLLRVGDEEYGGNYASSNYNCPLFLDEYSVTGTTATLAQSVALPIADNGINKRIVAPGNSSNEGLMSRSADGKYLLVPGYVGNVSDKNIVATTKVYNSPSTVERVIGVVDYQKSINTSNTYTGIYENNNFRSVTSYDASSFWGVGGGSNTSVQHLSSATATIGGSNLLQARSFKNKLYVTGKTELYDINDKSNPNQAATSSNANYTKVATGLTNVQSFCIADQAGETVMYVLEVGAPFIVKKYALISGVWSAKGSVNGPTGSKGLAIESKVVNSNNVELYIVSNTSTSQTDVYQLLDISGYSGNMTANTPTNILSVTSDYSYRGIALAPVKNSVLPVKLTDFKAKKIGSSIQLSWTTASENENDYFEVLKSTGEGFQVIDKIKGNGTTDQISNYSFIDKEQSSGTVYYQLRQVDKNGHSELSSIVSVNPSAFGSNDPKVNASLTTQQLSFEIASLIKTEAKLIVKDVSGKLLVDKNISLSIGKNAFTLPVKLSNTVYVALISKSGETKAVKFIPNK</sequence>
<keyword evidence="1" id="KW-0732">Signal</keyword>
<dbReference type="RefSeq" id="WP_013632161.1">
    <property type="nucleotide sequence ID" value="NC_015177.1"/>
</dbReference>
<keyword evidence="3" id="KW-1185">Reference proteome</keyword>
<dbReference type="AlphaFoldDB" id="F0SBL6"/>
<evidence type="ECO:0000313" key="3">
    <source>
        <dbReference type="Proteomes" id="UP000000310"/>
    </source>
</evidence>
<dbReference type="eggNOG" id="COG4447">
    <property type="taxonomic scope" value="Bacteria"/>
</dbReference>
<dbReference type="EMBL" id="CP002545">
    <property type="protein sequence ID" value="ADY51662.1"/>
    <property type="molecule type" value="Genomic_DNA"/>
</dbReference>
<organism evidence="2 3">
    <name type="scientific">Pseudopedobacter saltans (strain ATCC 51119 / DSM 12145 / JCM 21818 / CCUG 39354 / LMG 10337 / NBRC 100064 / NCIMB 13643)</name>
    <name type="common">Pedobacter saltans</name>
    <dbReference type="NCBI Taxonomy" id="762903"/>
    <lineage>
        <taxon>Bacteria</taxon>
        <taxon>Pseudomonadati</taxon>
        <taxon>Bacteroidota</taxon>
        <taxon>Sphingobacteriia</taxon>
        <taxon>Sphingobacteriales</taxon>
        <taxon>Sphingobacteriaceae</taxon>
        <taxon>Pseudopedobacter</taxon>
    </lineage>
</organism>
<name>F0SBL6_PSESL</name>
<dbReference type="STRING" id="762903.Pedsa_1092"/>
<accession>F0SBL6</accession>
<evidence type="ECO:0008006" key="4">
    <source>
        <dbReference type="Google" id="ProtNLM"/>
    </source>
</evidence>
<dbReference type="KEGG" id="psn:Pedsa_1092"/>
<reference evidence="2 3" key="1">
    <citation type="journal article" date="2011" name="Stand. Genomic Sci.">
        <title>Complete genome sequence of the gliding, heparinolytic Pedobacter saltans type strain (113).</title>
        <authorList>
            <person name="Liolios K."/>
            <person name="Sikorski J."/>
            <person name="Lu M."/>
            <person name="Nolan M."/>
            <person name="Lapidus A."/>
            <person name="Lucas S."/>
            <person name="Hammon N."/>
            <person name="Deshpande S."/>
            <person name="Cheng J.F."/>
            <person name="Tapia R."/>
            <person name="Han C."/>
            <person name="Goodwin L."/>
            <person name="Pitluck S."/>
            <person name="Huntemann M."/>
            <person name="Ivanova N."/>
            <person name="Pagani I."/>
            <person name="Mavromatis K."/>
            <person name="Ovchinikova G."/>
            <person name="Pati A."/>
            <person name="Chen A."/>
            <person name="Palaniappan K."/>
            <person name="Land M."/>
            <person name="Hauser L."/>
            <person name="Brambilla E.M."/>
            <person name="Kotsyurbenko O."/>
            <person name="Rohde M."/>
            <person name="Tindall B.J."/>
            <person name="Abt B."/>
            <person name="Goker M."/>
            <person name="Detter J.C."/>
            <person name="Woyke T."/>
            <person name="Bristow J."/>
            <person name="Eisen J.A."/>
            <person name="Markowitz V."/>
            <person name="Hugenholtz P."/>
            <person name="Klenk H.P."/>
            <person name="Kyrpides N.C."/>
        </authorList>
    </citation>
    <scope>NUCLEOTIDE SEQUENCE [LARGE SCALE GENOMIC DNA]</scope>
    <source>
        <strain evidence="3">ATCC 51119 / DSM 12145 / JCM 21818 / LMG 10337 / NBRC 100064 / NCIMB 13643</strain>
    </source>
</reference>
<proteinExistence type="predicted"/>
<dbReference type="OrthoDB" id="740055at2"/>
<protein>
    <recommendedName>
        <fullName evidence="4">Secretion system C-terminal sorting domain-containing protein</fullName>
    </recommendedName>
</protein>
<dbReference type="eggNOG" id="COG5492">
    <property type="taxonomic scope" value="Bacteria"/>
</dbReference>
<dbReference type="Gene3D" id="2.60.40.10">
    <property type="entry name" value="Immunoglobulins"/>
    <property type="match status" value="1"/>
</dbReference>
<evidence type="ECO:0000313" key="2">
    <source>
        <dbReference type="EMBL" id="ADY51662.1"/>
    </source>
</evidence>